<evidence type="ECO:0000256" key="2">
    <source>
        <dbReference type="ARBA" id="ARBA00001946"/>
    </source>
</evidence>
<dbReference type="PIRSF" id="PIRSF037748">
    <property type="entry name" value="RnhC"/>
    <property type="match status" value="1"/>
</dbReference>
<comment type="catalytic activity">
    <reaction evidence="1 14 15">
        <text>Endonucleolytic cleavage to 5'-phosphomonoester.</text>
        <dbReference type="EC" id="3.1.26.4"/>
    </reaction>
</comment>
<dbReference type="Pfam" id="PF01351">
    <property type="entry name" value="RNase_HII"/>
    <property type="match status" value="1"/>
</dbReference>
<evidence type="ECO:0000259" key="17">
    <source>
        <dbReference type="PROSITE" id="PS51975"/>
    </source>
</evidence>
<evidence type="ECO:0000256" key="1">
    <source>
        <dbReference type="ARBA" id="ARBA00000077"/>
    </source>
</evidence>
<keyword evidence="13 14" id="KW-0460">Magnesium</keyword>
<comment type="similarity">
    <text evidence="5 14">Belongs to the RNase HII family. RnhC subfamily.</text>
</comment>
<evidence type="ECO:0000256" key="15">
    <source>
        <dbReference type="PROSITE-ProRule" id="PRU01319"/>
    </source>
</evidence>
<organism evidence="18 19">
    <name type="scientific">Salisediminibacterium beveridgei</name>
    <dbReference type="NCBI Taxonomy" id="632773"/>
    <lineage>
        <taxon>Bacteria</taxon>
        <taxon>Bacillati</taxon>
        <taxon>Bacillota</taxon>
        <taxon>Bacilli</taxon>
        <taxon>Bacillales</taxon>
        <taxon>Bacillaceae</taxon>
        <taxon>Salisediminibacterium</taxon>
    </lineage>
</organism>
<comment type="function">
    <text evidence="3 14">Endonuclease that specifically degrades the RNA of RNA-DNA hybrids.</text>
</comment>
<dbReference type="GO" id="GO:0004523">
    <property type="term" value="F:RNA-DNA hybrid ribonuclease activity"/>
    <property type="evidence" value="ECO:0007669"/>
    <property type="project" value="UniProtKB-UniRule"/>
</dbReference>
<comment type="subcellular location">
    <subcellularLocation>
        <location evidence="4 14">Cytoplasm</location>
    </subcellularLocation>
</comment>
<dbReference type="HAMAP" id="MF_00053">
    <property type="entry name" value="RNase_HIII"/>
    <property type="match status" value="1"/>
</dbReference>
<dbReference type="EC" id="3.1.26.4" evidence="6 14"/>
<accession>A0A1D7QTE5</accession>
<evidence type="ECO:0000256" key="13">
    <source>
        <dbReference type="ARBA" id="ARBA00022842"/>
    </source>
</evidence>
<dbReference type="GO" id="GO:0003723">
    <property type="term" value="F:RNA binding"/>
    <property type="evidence" value="ECO:0007669"/>
    <property type="project" value="UniProtKB-UniRule"/>
</dbReference>
<dbReference type="PANTHER" id="PTHR10954:SF23">
    <property type="entry name" value="RIBONUCLEASE"/>
    <property type="match status" value="1"/>
</dbReference>
<dbReference type="GO" id="GO:0006298">
    <property type="term" value="P:mismatch repair"/>
    <property type="evidence" value="ECO:0007669"/>
    <property type="project" value="TreeGrafter"/>
</dbReference>
<keyword evidence="9 14" id="KW-0540">Nuclease</keyword>
<feature type="compositionally biased region" description="Polar residues" evidence="16">
    <location>
        <begin position="72"/>
        <end position="83"/>
    </location>
</feature>
<dbReference type="InterPro" id="IPR012295">
    <property type="entry name" value="TBP_dom_sf"/>
</dbReference>
<evidence type="ECO:0000256" key="4">
    <source>
        <dbReference type="ARBA" id="ARBA00004496"/>
    </source>
</evidence>
<dbReference type="SUPFAM" id="SSF53098">
    <property type="entry name" value="Ribonuclease H-like"/>
    <property type="match status" value="1"/>
</dbReference>
<dbReference type="AlphaFoldDB" id="A0A1D7QTE5"/>
<dbReference type="PATRIC" id="fig|632773.3.peg.983"/>
<dbReference type="Pfam" id="PF11858">
    <property type="entry name" value="DUF3378"/>
    <property type="match status" value="1"/>
</dbReference>
<dbReference type="InterPro" id="IPR036397">
    <property type="entry name" value="RNaseH_sf"/>
</dbReference>
<dbReference type="EMBL" id="CP012502">
    <property type="protein sequence ID" value="AOM82296.1"/>
    <property type="molecule type" value="Genomic_DNA"/>
</dbReference>
<evidence type="ECO:0000256" key="9">
    <source>
        <dbReference type="ARBA" id="ARBA00022722"/>
    </source>
</evidence>
<gene>
    <name evidence="14 18" type="primary">rnhC</name>
    <name evidence="18" type="ORF">BBEV_0926</name>
</gene>
<evidence type="ECO:0000256" key="16">
    <source>
        <dbReference type="SAM" id="MobiDB-lite"/>
    </source>
</evidence>
<dbReference type="PANTHER" id="PTHR10954">
    <property type="entry name" value="RIBONUCLEASE H2 SUBUNIT A"/>
    <property type="match status" value="1"/>
</dbReference>
<dbReference type="GO" id="GO:0000287">
    <property type="term" value="F:magnesium ion binding"/>
    <property type="evidence" value="ECO:0007669"/>
    <property type="project" value="UniProtKB-UniRule"/>
</dbReference>
<name>A0A1D7QTE5_9BACI</name>
<feature type="binding site" evidence="14 15">
    <location>
        <position position="104"/>
    </location>
    <ligand>
        <name>a divalent metal cation</name>
        <dbReference type="ChEBI" id="CHEBI:60240"/>
    </ligand>
</feature>
<dbReference type="STRING" id="632773.BBEV_0926"/>
<dbReference type="InterPro" id="IPR024568">
    <property type="entry name" value="RNase_HIII_N"/>
</dbReference>
<dbReference type="InterPro" id="IPR024567">
    <property type="entry name" value="RNase_HII/HIII_dom"/>
</dbReference>
<keyword evidence="12 14" id="KW-0378">Hydrolase</keyword>
<proteinExistence type="inferred from homology"/>
<keyword evidence="10 14" id="KW-0479">Metal-binding</keyword>
<dbReference type="InterPro" id="IPR001352">
    <property type="entry name" value="RNase_HII/HIII"/>
</dbReference>
<dbReference type="InterPro" id="IPR012337">
    <property type="entry name" value="RNaseH-like_sf"/>
</dbReference>
<dbReference type="CDD" id="cd14796">
    <property type="entry name" value="RNAse_HIII_N"/>
    <property type="match status" value="1"/>
</dbReference>
<feature type="binding site" evidence="14 15">
    <location>
        <position position="103"/>
    </location>
    <ligand>
        <name>a divalent metal cation</name>
        <dbReference type="ChEBI" id="CHEBI:60240"/>
    </ligand>
</feature>
<evidence type="ECO:0000256" key="11">
    <source>
        <dbReference type="ARBA" id="ARBA00022759"/>
    </source>
</evidence>
<dbReference type="InterPro" id="IPR004641">
    <property type="entry name" value="RNase_HIII"/>
</dbReference>
<evidence type="ECO:0000256" key="14">
    <source>
        <dbReference type="HAMAP-Rule" id="MF_00053"/>
    </source>
</evidence>
<evidence type="ECO:0000256" key="8">
    <source>
        <dbReference type="ARBA" id="ARBA00022490"/>
    </source>
</evidence>
<keyword evidence="8 14" id="KW-0963">Cytoplasm</keyword>
<evidence type="ECO:0000256" key="12">
    <source>
        <dbReference type="ARBA" id="ARBA00022801"/>
    </source>
</evidence>
<dbReference type="KEGG" id="bbev:BBEV_0926"/>
<evidence type="ECO:0000256" key="3">
    <source>
        <dbReference type="ARBA" id="ARBA00004065"/>
    </source>
</evidence>
<dbReference type="CDD" id="cd06590">
    <property type="entry name" value="RNase_HII_bacteria_HIII_like"/>
    <property type="match status" value="1"/>
</dbReference>
<evidence type="ECO:0000313" key="18">
    <source>
        <dbReference type="EMBL" id="AOM82296.1"/>
    </source>
</evidence>
<evidence type="ECO:0000256" key="6">
    <source>
        <dbReference type="ARBA" id="ARBA00012180"/>
    </source>
</evidence>
<dbReference type="PROSITE" id="PS51975">
    <property type="entry name" value="RNASE_H_2"/>
    <property type="match status" value="1"/>
</dbReference>
<dbReference type="NCBIfam" id="TIGR00716">
    <property type="entry name" value="rnhC"/>
    <property type="match status" value="1"/>
</dbReference>
<feature type="binding site" evidence="14 15">
    <location>
        <position position="210"/>
    </location>
    <ligand>
        <name>a divalent metal cation</name>
        <dbReference type="ChEBI" id="CHEBI:60240"/>
    </ligand>
</feature>
<dbReference type="GO" id="GO:0005737">
    <property type="term" value="C:cytoplasm"/>
    <property type="evidence" value="ECO:0007669"/>
    <property type="project" value="UniProtKB-SubCell"/>
</dbReference>
<feature type="region of interest" description="Disordered" evidence="16">
    <location>
        <begin position="64"/>
        <end position="89"/>
    </location>
</feature>
<dbReference type="Gene3D" id="3.30.310.10">
    <property type="entry name" value="TATA-Binding Protein"/>
    <property type="match status" value="1"/>
</dbReference>
<sequence length="314" mass="34457">MMSHAVLQLSTAEMKKMKTHYQNHLKQPAPQGALFAAKTDRAAITAYKSGKVLFQGKDAEQEAAKWADSSKKAPSQKTKPSSVNKHDYQPPDQLLHKVLIGSDETGTGDFFGPMTVAACHLSIEQLETVESWGIRDSKTVTDKDIRQIAPKLIENCTYSLMTLHNKKYNTLQADGMNQGQMKAMLHHQAITNVLARIESSNASLDGVLIDQFCPPATYFKYLRSGEQSWTAKTPLYFATKAESLHPAVAAASILARYAFIEEMDRIEDKLGMPVPKGAGAKVDQAAQAIADAHGIETLKAITKWHFANAGKVKS</sequence>
<protein>
    <recommendedName>
        <fullName evidence="7 14">Ribonuclease HIII</fullName>
        <shortName evidence="14">RNase HIII</shortName>
        <ecNumber evidence="6 14">3.1.26.4</ecNumber>
    </recommendedName>
</protein>
<dbReference type="GO" id="GO:0043137">
    <property type="term" value="P:DNA replication, removal of RNA primer"/>
    <property type="evidence" value="ECO:0007669"/>
    <property type="project" value="TreeGrafter"/>
</dbReference>
<evidence type="ECO:0000256" key="7">
    <source>
        <dbReference type="ARBA" id="ARBA00021407"/>
    </source>
</evidence>
<reference evidence="18 19" key="1">
    <citation type="submission" date="2015-08" db="EMBL/GenBank/DDBJ databases">
        <title>The complete genome sequence of Bacillus beveridgei MLTeJB.</title>
        <authorList>
            <person name="Hanson T.E."/>
            <person name="Mesa C."/>
            <person name="Basesman S.M."/>
            <person name="Oremland R.S."/>
        </authorList>
    </citation>
    <scope>NUCLEOTIDE SEQUENCE [LARGE SCALE GENOMIC DNA]</scope>
    <source>
        <strain evidence="18 19">MLTeJB</strain>
    </source>
</reference>
<dbReference type="GO" id="GO:0032299">
    <property type="term" value="C:ribonuclease H2 complex"/>
    <property type="evidence" value="ECO:0007669"/>
    <property type="project" value="TreeGrafter"/>
</dbReference>
<keyword evidence="11 14" id="KW-0255">Endonuclease</keyword>
<evidence type="ECO:0000256" key="10">
    <source>
        <dbReference type="ARBA" id="ARBA00022723"/>
    </source>
</evidence>
<keyword evidence="19" id="KW-1185">Reference proteome</keyword>
<dbReference type="Gene3D" id="3.30.420.10">
    <property type="entry name" value="Ribonuclease H-like superfamily/Ribonuclease H"/>
    <property type="match status" value="1"/>
</dbReference>
<evidence type="ECO:0000256" key="5">
    <source>
        <dbReference type="ARBA" id="ARBA00008378"/>
    </source>
</evidence>
<dbReference type="Proteomes" id="UP000094463">
    <property type="component" value="Chromosome"/>
</dbReference>
<comment type="cofactor">
    <cofactor evidence="14 15">
        <name>Mn(2+)</name>
        <dbReference type="ChEBI" id="CHEBI:29035"/>
    </cofactor>
    <cofactor evidence="14 15">
        <name>Mg(2+)</name>
        <dbReference type="ChEBI" id="CHEBI:18420"/>
    </cofactor>
    <text evidence="14 15">Manganese or magnesium. Binds 1 divalent metal ion per monomer in the absence of substrate. May bind a second metal ion after substrate binding.</text>
</comment>
<dbReference type="FunFam" id="3.30.420.10:FF:000047">
    <property type="entry name" value="Ribonuclease HIII"/>
    <property type="match status" value="1"/>
</dbReference>
<comment type="cofactor">
    <cofactor evidence="2">
        <name>Mg(2+)</name>
        <dbReference type="ChEBI" id="CHEBI:18420"/>
    </cofactor>
</comment>
<feature type="domain" description="RNase H type-2" evidence="17">
    <location>
        <begin position="97"/>
        <end position="314"/>
    </location>
</feature>
<evidence type="ECO:0000313" key="19">
    <source>
        <dbReference type="Proteomes" id="UP000094463"/>
    </source>
</evidence>